<gene>
    <name evidence="1" type="ORF">Amon02_001186500</name>
</gene>
<dbReference type="EMBL" id="BSXS01013169">
    <property type="protein sequence ID" value="GMF03666.1"/>
    <property type="molecule type" value="Genomic_DNA"/>
</dbReference>
<name>A0ACB5U888_AMBMO</name>
<evidence type="ECO:0000313" key="2">
    <source>
        <dbReference type="Proteomes" id="UP001165064"/>
    </source>
</evidence>
<dbReference type="Proteomes" id="UP001165064">
    <property type="component" value="Unassembled WGS sequence"/>
</dbReference>
<evidence type="ECO:0000313" key="1">
    <source>
        <dbReference type="EMBL" id="GMF03666.1"/>
    </source>
</evidence>
<proteinExistence type="predicted"/>
<sequence length="239" mass="27301">MSRVNFNATQDYQYLTNYKILQSGFSKHKITREVPVERLMKFRLQDNLEFLQWMSKMWAENKLDDYDPMSRRKSTVVTGGGRRVVSGSGSVRRTSLSTSAASNHHSSGGSTLNVNKQRPSRSSYGSSTSSRTSSAAASNSRFGRPTNGTSLHTPTQSGGSSTVTQRELAKSLEECKELKAQIEESKQVQENLESERNFYFVWWEMFKRFYIKLPKALNFLKMVKCILKTYRKIKSMMLV</sequence>
<comment type="caution">
    <text evidence="1">The sequence shown here is derived from an EMBL/GenBank/DDBJ whole genome shotgun (WGS) entry which is preliminary data.</text>
</comment>
<organism evidence="1 2">
    <name type="scientific">Ambrosiozyma monospora</name>
    <name type="common">Yeast</name>
    <name type="synonym">Endomycopsis monosporus</name>
    <dbReference type="NCBI Taxonomy" id="43982"/>
    <lineage>
        <taxon>Eukaryota</taxon>
        <taxon>Fungi</taxon>
        <taxon>Dikarya</taxon>
        <taxon>Ascomycota</taxon>
        <taxon>Saccharomycotina</taxon>
        <taxon>Pichiomycetes</taxon>
        <taxon>Pichiales</taxon>
        <taxon>Pichiaceae</taxon>
        <taxon>Ambrosiozyma</taxon>
    </lineage>
</organism>
<accession>A0ACB5U888</accession>
<reference evidence="1" key="1">
    <citation type="submission" date="2023-04" db="EMBL/GenBank/DDBJ databases">
        <title>Ambrosiozyma monospora NBRC 10751.</title>
        <authorList>
            <person name="Ichikawa N."/>
            <person name="Sato H."/>
            <person name="Tonouchi N."/>
        </authorList>
    </citation>
    <scope>NUCLEOTIDE SEQUENCE</scope>
    <source>
        <strain evidence="1">NBRC 10751</strain>
    </source>
</reference>
<protein>
    <submittedName>
        <fullName evidence="1">Unnamed protein product</fullName>
    </submittedName>
</protein>
<keyword evidence="2" id="KW-1185">Reference proteome</keyword>